<keyword evidence="1 4" id="KW-0645">Protease</keyword>
<dbReference type="EC" id="3.4.24.78" evidence="4"/>
<keyword evidence="3 4" id="KW-0865">Zymogen</keyword>
<dbReference type="KEGG" id="cmic:caldi_17180"/>
<dbReference type="PIRSF" id="PIRSF019549">
    <property type="entry name" value="Peptidase_A25"/>
    <property type="match status" value="1"/>
</dbReference>
<evidence type="ECO:0000313" key="5">
    <source>
        <dbReference type="EMBL" id="BDG60628.1"/>
    </source>
</evidence>
<dbReference type="HAMAP" id="MF_00626">
    <property type="entry name" value="Germination_prot"/>
    <property type="match status" value="1"/>
</dbReference>
<organism evidence="5 6">
    <name type="scientific">Caldinitratiruptor microaerophilus</name>
    <dbReference type="NCBI Taxonomy" id="671077"/>
    <lineage>
        <taxon>Bacteria</taxon>
        <taxon>Bacillati</taxon>
        <taxon>Bacillota</taxon>
        <taxon>Clostridia</taxon>
        <taxon>Eubacteriales</taxon>
        <taxon>Symbiobacteriaceae</taxon>
        <taxon>Caldinitratiruptor</taxon>
    </lineage>
</organism>
<comment type="PTM">
    <text evidence="4">Autoproteolytically processed. The inactive tetrameric zymogen termed p46 autoprocesses to a smaller form termed p41, which is active only during spore germination.</text>
</comment>
<dbReference type="InterPro" id="IPR005080">
    <property type="entry name" value="Peptidase_A25"/>
</dbReference>
<dbReference type="SUPFAM" id="SSF53163">
    <property type="entry name" value="HybD-like"/>
    <property type="match status" value="1"/>
</dbReference>
<dbReference type="Pfam" id="PF03418">
    <property type="entry name" value="Peptidase_A25"/>
    <property type="match status" value="2"/>
</dbReference>
<name>A0AA35CLI8_9FIRM</name>
<dbReference type="NCBIfam" id="TIGR01441">
    <property type="entry name" value="GPR"/>
    <property type="match status" value="1"/>
</dbReference>
<comment type="similarity">
    <text evidence="4">Belongs to the peptidase A25 family.</text>
</comment>
<feature type="chain" id="PRO_5041495243" description="Germination protease" evidence="4">
    <location>
        <begin position="14"/>
        <end position="325"/>
    </location>
</feature>
<sequence>MAISQGQWHPYTDLASEAAGAVQGAARQQLPGVTVQEEQGDGFTVTRVHVHGPEGEQAIGKAPGRYVTIEAPGLRERNLDLQERISQALAREIEALLGLPADAPVLVVGLGNARATPDALGPRVVEKILVSRHLRDVVPAELRGDLRPVAALAPGVLGTTGVETGEVIQGVVERIRPRAVIAVDALAARSVERIGTAVQLADTGIRPGSGLQGRRVALDAESLGVPVIAIGVPTVVHAATIAYDTFQLLATRLKGRNAFFDLYAQFGPEEVRRLIDEVLTPAVGSLVVTPKGVDEMVEDMARLIAGALNAALHKGVTAKELMRYV</sequence>
<dbReference type="GO" id="GO:0006508">
    <property type="term" value="P:proteolysis"/>
    <property type="evidence" value="ECO:0007669"/>
    <property type="project" value="UniProtKB-UniRule"/>
</dbReference>
<gene>
    <name evidence="4" type="primary">gpr</name>
    <name evidence="5" type="ORF">caldi_17180</name>
</gene>
<evidence type="ECO:0000256" key="4">
    <source>
        <dbReference type="HAMAP-Rule" id="MF_00626"/>
    </source>
</evidence>
<dbReference type="Proteomes" id="UP001163687">
    <property type="component" value="Chromosome"/>
</dbReference>
<accession>A0AA35CLI8</accession>
<evidence type="ECO:0000256" key="3">
    <source>
        <dbReference type="ARBA" id="ARBA00023145"/>
    </source>
</evidence>
<evidence type="ECO:0000256" key="2">
    <source>
        <dbReference type="ARBA" id="ARBA00022801"/>
    </source>
</evidence>
<dbReference type="EMBL" id="AP025628">
    <property type="protein sequence ID" value="BDG60628.1"/>
    <property type="molecule type" value="Genomic_DNA"/>
</dbReference>
<dbReference type="AlphaFoldDB" id="A0AA35CLI8"/>
<evidence type="ECO:0000313" key="6">
    <source>
        <dbReference type="Proteomes" id="UP001163687"/>
    </source>
</evidence>
<dbReference type="Gene3D" id="3.40.50.1450">
    <property type="entry name" value="HybD-like"/>
    <property type="match status" value="1"/>
</dbReference>
<protein>
    <recommendedName>
        <fullName evidence="4">Germination protease</fullName>
        <ecNumber evidence="4">3.4.24.78</ecNumber>
    </recommendedName>
    <alternativeName>
        <fullName evidence="4">GPR endopeptidase</fullName>
    </alternativeName>
    <alternativeName>
        <fullName evidence="4">Germination proteinase</fullName>
    </alternativeName>
    <alternativeName>
        <fullName evidence="4">Spore protease</fullName>
    </alternativeName>
</protein>
<reference evidence="5" key="1">
    <citation type="submission" date="2022-03" db="EMBL/GenBank/DDBJ databases">
        <title>Complete genome sequence of Caldinitratiruptor microaerophilus.</title>
        <authorList>
            <person name="Mukaiyama R."/>
            <person name="Nishiyama T."/>
            <person name="Ueda K."/>
        </authorList>
    </citation>
    <scope>NUCLEOTIDE SEQUENCE</scope>
    <source>
        <strain evidence="5">JCM 16183</strain>
    </source>
</reference>
<proteinExistence type="inferred from homology"/>
<dbReference type="GO" id="GO:0009847">
    <property type="term" value="P:spore germination"/>
    <property type="evidence" value="ECO:0007669"/>
    <property type="project" value="UniProtKB-UniRule"/>
</dbReference>
<evidence type="ECO:0000256" key="1">
    <source>
        <dbReference type="ARBA" id="ARBA00022670"/>
    </source>
</evidence>
<keyword evidence="6" id="KW-1185">Reference proteome</keyword>
<comment type="catalytic activity">
    <reaction evidence="4">
        <text>Endopeptidase action with P4 Glu or Asp, P1 preferably Glu &gt; Asp, P1' hydrophobic and P2' Ala.</text>
        <dbReference type="EC" id="3.4.24.78"/>
    </reaction>
</comment>
<dbReference type="RefSeq" id="WP_264844637.1">
    <property type="nucleotide sequence ID" value="NZ_AP025628.1"/>
</dbReference>
<comment type="function">
    <text evidence="4">Initiates the rapid degradation of small, acid-soluble proteins during spore germination.</text>
</comment>
<dbReference type="GO" id="GO:0004222">
    <property type="term" value="F:metalloendopeptidase activity"/>
    <property type="evidence" value="ECO:0007669"/>
    <property type="project" value="UniProtKB-UniRule"/>
</dbReference>
<feature type="propeptide" id="PRO_5041495244" evidence="4">
    <location>
        <begin position="1"/>
        <end position="13"/>
    </location>
</feature>
<comment type="subunit">
    <text evidence="4">Homotetramer.</text>
</comment>
<dbReference type="InterPro" id="IPR023430">
    <property type="entry name" value="Pept_HybD-like_dom_sf"/>
</dbReference>
<keyword evidence="2 4" id="KW-0378">Hydrolase</keyword>